<feature type="region of interest" description="Disordered" evidence="1">
    <location>
        <begin position="40"/>
        <end position="84"/>
    </location>
</feature>
<dbReference type="Proteomes" id="UP001500064">
    <property type="component" value="Unassembled WGS sequence"/>
</dbReference>
<evidence type="ECO:0000313" key="3">
    <source>
        <dbReference type="Proteomes" id="UP001500064"/>
    </source>
</evidence>
<name>A0ABN2EMR3_9ACTN</name>
<organism evidence="2 3">
    <name type="scientific">Nonomuraea maheshkhaliensis</name>
    <dbReference type="NCBI Taxonomy" id="419590"/>
    <lineage>
        <taxon>Bacteria</taxon>
        <taxon>Bacillati</taxon>
        <taxon>Actinomycetota</taxon>
        <taxon>Actinomycetes</taxon>
        <taxon>Streptosporangiales</taxon>
        <taxon>Streptosporangiaceae</taxon>
        <taxon>Nonomuraea</taxon>
    </lineage>
</organism>
<reference evidence="2 3" key="1">
    <citation type="journal article" date="2019" name="Int. J. Syst. Evol. Microbiol.">
        <title>The Global Catalogue of Microorganisms (GCM) 10K type strain sequencing project: providing services to taxonomists for standard genome sequencing and annotation.</title>
        <authorList>
            <consortium name="The Broad Institute Genomics Platform"/>
            <consortium name="The Broad Institute Genome Sequencing Center for Infectious Disease"/>
            <person name="Wu L."/>
            <person name="Ma J."/>
        </authorList>
    </citation>
    <scope>NUCLEOTIDE SEQUENCE [LARGE SCALE GENOMIC DNA]</scope>
    <source>
        <strain evidence="2 3">JCM 13929</strain>
    </source>
</reference>
<keyword evidence="3" id="KW-1185">Reference proteome</keyword>
<comment type="caution">
    <text evidence="2">The sequence shown here is derived from an EMBL/GenBank/DDBJ whole genome shotgun (WGS) entry which is preliminary data.</text>
</comment>
<feature type="region of interest" description="Disordered" evidence="1">
    <location>
        <begin position="1"/>
        <end position="26"/>
    </location>
</feature>
<gene>
    <name evidence="2" type="ORF">GCM10009733_001830</name>
</gene>
<proteinExistence type="predicted"/>
<protein>
    <submittedName>
        <fullName evidence="2">Uncharacterized protein</fullName>
    </submittedName>
</protein>
<feature type="compositionally biased region" description="Polar residues" evidence="1">
    <location>
        <begin position="7"/>
        <end position="19"/>
    </location>
</feature>
<accession>A0ABN2EMR3</accession>
<evidence type="ECO:0000256" key="1">
    <source>
        <dbReference type="SAM" id="MobiDB-lite"/>
    </source>
</evidence>
<sequence>MLETLAVTGSTPSATSVGNVISEPDPTTALMAPATIPAAQIAASSHPVTQTPRSDRSRVDVPGQGRGGSPFGRVLTGGPGLSGE</sequence>
<dbReference type="EMBL" id="BAAAMU010000001">
    <property type="protein sequence ID" value="GAA1609246.1"/>
    <property type="molecule type" value="Genomic_DNA"/>
</dbReference>
<feature type="compositionally biased region" description="Gly residues" evidence="1">
    <location>
        <begin position="64"/>
        <end position="84"/>
    </location>
</feature>
<evidence type="ECO:0000313" key="2">
    <source>
        <dbReference type="EMBL" id="GAA1609246.1"/>
    </source>
</evidence>